<feature type="transmembrane region" description="Helical" evidence="1">
    <location>
        <begin position="119"/>
        <end position="142"/>
    </location>
</feature>
<keyword evidence="1" id="KW-0812">Transmembrane</keyword>
<feature type="transmembrane region" description="Helical" evidence="1">
    <location>
        <begin position="67"/>
        <end position="87"/>
    </location>
</feature>
<organism evidence="2 3">
    <name type="scientific">Aeoliella straminimaris</name>
    <dbReference type="NCBI Taxonomy" id="2954799"/>
    <lineage>
        <taxon>Bacteria</taxon>
        <taxon>Pseudomonadati</taxon>
        <taxon>Planctomycetota</taxon>
        <taxon>Planctomycetia</taxon>
        <taxon>Pirellulales</taxon>
        <taxon>Lacipirellulaceae</taxon>
        <taxon>Aeoliella</taxon>
    </lineage>
</organism>
<accession>A0A9X2JKP5</accession>
<evidence type="ECO:0000313" key="3">
    <source>
        <dbReference type="Proteomes" id="UP001155241"/>
    </source>
</evidence>
<dbReference type="Proteomes" id="UP001155241">
    <property type="component" value="Unassembled WGS sequence"/>
</dbReference>
<evidence type="ECO:0000256" key="1">
    <source>
        <dbReference type="SAM" id="Phobius"/>
    </source>
</evidence>
<feature type="transmembrane region" description="Helical" evidence="1">
    <location>
        <begin position="12"/>
        <end position="34"/>
    </location>
</feature>
<dbReference type="EMBL" id="JAMXLR010000087">
    <property type="protein sequence ID" value="MCO6047039.1"/>
    <property type="molecule type" value="Genomic_DNA"/>
</dbReference>
<feature type="transmembrane region" description="Helical" evidence="1">
    <location>
        <begin position="192"/>
        <end position="213"/>
    </location>
</feature>
<evidence type="ECO:0000313" key="2">
    <source>
        <dbReference type="EMBL" id="MCO6047039.1"/>
    </source>
</evidence>
<feature type="transmembrane region" description="Helical" evidence="1">
    <location>
        <begin position="244"/>
        <end position="263"/>
    </location>
</feature>
<dbReference type="Pfam" id="PF12679">
    <property type="entry name" value="ABC2_membrane_2"/>
    <property type="match status" value="1"/>
</dbReference>
<gene>
    <name evidence="2" type="ORF">NG895_24330</name>
</gene>
<comment type="caution">
    <text evidence="2">The sequence shown here is derived from an EMBL/GenBank/DDBJ whole genome shotgun (WGS) entry which is preliminary data.</text>
</comment>
<dbReference type="AlphaFoldDB" id="A0A9X2JKP5"/>
<name>A0A9X2JKP5_9BACT</name>
<sequence length="270" mass="29124">MRGLLQKTLRELWVSTLLIGLGLAGANMLLTFLIPKVQMQLGDVFERLPFAQTMMSALLGTEVGKELTARAMASVLWVHPIVLALVWTQAINLSTRVPAGEVDRGTIDFLLGLPVSRRLVYACEVVMLLATGVLVIAMGFAGHRAMAPVMPADMRPDLQSSLIIMANFYCLYLAVGGVGFLVSALCSHRGRAVAIVLALVLGSFLLNFAAQLWPPAQRVAFLGVLEYYRPALVLQSGEVPWSDMLVLLAIAAFALIAGGEVMARRSLCTT</sequence>
<dbReference type="GO" id="GO:0005886">
    <property type="term" value="C:plasma membrane"/>
    <property type="evidence" value="ECO:0007669"/>
    <property type="project" value="UniProtKB-SubCell"/>
</dbReference>
<keyword evidence="1" id="KW-0472">Membrane</keyword>
<dbReference type="GO" id="GO:0140359">
    <property type="term" value="F:ABC-type transporter activity"/>
    <property type="evidence" value="ECO:0007669"/>
    <property type="project" value="InterPro"/>
</dbReference>
<dbReference type="RefSeq" id="WP_252855151.1">
    <property type="nucleotide sequence ID" value="NZ_JAMXLR010000087.1"/>
</dbReference>
<feature type="transmembrane region" description="Helical" evidence="1">
    <location>
        <begin position="162"/>
        <end position="185"/>
    </location>
</feature>
<proteinExistence type="predicted"/>
<protein>
    <submittedName>
        <fullName evidence="2">ABC transporter permease</fullName>
    </submittedName>
</protein>
<keyword evidence="3" id="KW-1185">Reference proteome</keyword>
<reference evidence="2" key="1">
    <citation type="submission" date="2022-06" db="EMBL/GenBank/DDBJ databases">
        <title>Aeoliella straminimaris, a novel planctomycete from sediments.</title>
        <authorList>
            <person name="Vitorino I.R."/>
            <person name="Lage O.M."/>
        </authorList>
    </citation>
    <scope>NUCLEOTIDE SEQUENCE</scope>
    <source>
        <strain evidence="2">ICT_H6.2</strain>
    </source>
</reference>
<keyword evidence="1" id="KW-1133">Transmembrane helix</keyword>